<organism evidence="3">
    <name type="scientific">Menopon gallinae</name>
    <name type="common">poultry shaft louse</name>
    <dbReference type="NCBI Taxonomy" id="328185"/>
    <lineage>
        <taxon>Eukaryota</taxon>
        <taxon>Metazoa</taxon>
        <taxon>Ecdysozoa</taxon>
        <taxon>Arthropoda</taxon>
        <taxon>Hexapoda</taxon>
        <taxon>Insecta</taxon>
        <taxon>Pterygota</taxon>
        <taxon>Neoptera</taxon>
        <taxon>Paraneoptera</taxon>
        <taxon>Psocodea</taxon>
        <taxon>Troctomorpha</taxon>
        <taxon>Phthiraptera</taxon>
        <taxon>Amblycera</taxon>
        <taxon>Menoponidae</taxon>
        <taxon>Menopon</taxon>
    </lineage>
</organism>
<proteinExistence type="predicted"/>
<comment type="caution">
    <text evidence="3">The sequence shown here is derived from an EMBL/GenBank/DDBJ whole genome shotgun (WGS) entry which is preliminary data.</text>
</comment>
<dbReference type="AlphaFoldDB" id="A0AAW2HLA6"/>
<gene>
    <name evidence="3" type="ORF">PYX00_007971</name>
</gene>
<sequence length="149" mass="17627">MLNEEERESEKGEKLLDRCTEDLKLSTIKYAKRQLKWIQNRFQKRGDGQIPPIYGLDVTDVSCWDEKVRRVAEEIVEDVLEGRKPRHEPLPFIDGRDHDVYTTHKCETCGMYLRGAIQFREHLEGNKHRKMLKKKNKKEQTSTQPSDND</sequence>
<dbReference type="Pfam" id="PF12874">
    <property type="entry name" value="zf-met"/>
    <property type="match status" value="1"/>
</dbReference>
<evidence type="ECO:0000259" key="2">
    <source>
        <dbReference type="PROSITE" id="PS00028"/>
    </source>
</evidence>
<feature type="region of interest" description="Disordered" evidence="1">
    <location>
        <begin position="125"/>
        <end position="149"/>
    </location>
</feature>
<dbReference type="PROSITE" id="PS00028">
    <property type="entry name" value="ZINC_FINGER_C2H2_1"/>
    <property type="match status" value="1"/>
</dbReference>
<feature type="compositionally biased region" description="Basic residues" evidence="1">
    <location>
        <begin position="127"/>
        <end position="137"/>
    </location>
</feature>
<dbReference type="Gene3D" id="3.40.50.300">
    <property type="entry name" value="P-loop containing nucleotide triphosphate hydrolases"/>
    <property type="match status" value="1"/>
</dbReference>
<reference evidence="3" key="1">
    <citation type="journal article" date="2024" name="Gigascience">
        <title>Chromosome-level genome of the poultry shaft louse Menopon gallinae provides insight into the host-switching and adaptive evolution of parasitic lice.</title>
        <authorList>
            <person name="Xu Y."/>
            <person name="Ma L."/>
            <person name="Liu S."/>
            <person name="Liang Y."/>
            <person name="Liu Q."/>
            <person name="He Z."/>
            <person name="Tian L."/>
            <person name="Duan Y."/>
            <person name="Cai W."/>
            <person name="Li H."/>
            <person name="Song F."/>
        </authorList>
    </citation>
    <scope>NUCLEOTIDE SEQUENCE</scope>
    <source>
        <strain evidence="3">Cailab_2023a</strain>
    </source>
</reference>
<evidence type="ECO:0000313" key="3">
    <source>
        <dbReference type="EMBL" id="KAL0270623.1"/>
    </source>
</evidence>
<dbReference type="InterPro" id="IPR013087">
    <property type="entry name" value="Znf_C2H2_type"/>
</dbReference>
<protein>
    <recommendedName>
        <fullName evidence="2">C2H2-type domain-containing protein</fullName>
    </recommendedName>
</protein>
<evidence type="ECO:0000256" key="1">
    <source>
        <dbReference type="SAM" id="MobiDB-lite"/>
    </source>
</evidence>
<dbReference type="EMBL" id="JARGDH010000004">
    <property type="protein sequence ID" value="KAL0270623.1"/>
    <property type="molecule type" value="Genomic_DNA"/>
</dbReference>
<dbReference type="InterPro" id="IPR027417">
    <property type="entry name" value="P-loop_NTPase"/>
</dbReference>
<dbReference type="InterPro" id="IPR036236">
    <property type="entry name" value="Znf_C2H2_sf"/>
</dbReference>
<dbReference type="Gene3D" id="3.30.160.60">
    <property type="entry name" value="Classic Zinc Finger"/>
    <property type="match status" value="1"/>
</dbReference>
<name>A0AAW2HLA6_9NEOP</name>
<accession>A0AAW2HLA6</accession>
<feature type="domain" description="C2H2-type" evidence="2">
    <location>
        <begin position="106"/>
        <end position="128"/>
    </location>
</feature>
<dbReference type="SUPFAM" id="SSF57667">
    <property type="entry name" value="beta-beta-alpha zinc fingers"/>
    <property type="match status" value="1"/>
</dbReference>